<dbReference type="PRINTS" id="PR00380">
    <property type="entry name" value="KINESINHEAVY"/>
</dbReference>
<evidence type="ECO:0000256" key="8">
    <source>
        <dbReference type="PROSITE-ProRule" id="PRU00283"/>
    </source>
</evidence>
<dbReference type="Pfam" id="PF02042">
    <property type="entry name" value="RWP-RK"/>
    <property type="match status" value="1"/>
</dbReference>
<dbReference type="InterPro" id="IPR027417">
    <property type="entry name" value="P-loop_NTPase"/>
</dbReference>
<evidence type="ECO:0000256" key="3">
    <source>
        <dbReference type="ARBA" id="ARBA00023015"/>
    </source>
</evidence>
<sequence>MKSKSFVGGESLHNSYVKGVLTSGPGRDLLFDGLRAFKKGSPNMNSLVGFGSVAAFIISLISLLNPGMAWDASFFHEPHAGHASWIQASSGMNELLDGPLKIEATSAGSKTMMSRIVGMDLPAVQVGFRLWSLINSQVKLCPTVVNKICRKEGLATWPHRKIKSIVKLINILRGTLNSDDARSRAQTQAEISRLIGVCHAIGGLLPVLCTPQANIRRPLAPATTTVMHGTVFAYGVTSSGKTHTMHGEQKSPGIIPLAVKDVFSIIQATPGREFLLRVSYLEIYIEVINDLLNPTGQDLRIREDAQILIFSFRINAEHRHVGSNNFNLVSSRSHTIFTLTIESSSHGEDTGEEDVILSHLHLIDLAGSESSKIETTGSRRKEGSYINKSLLTLGTVISKLTDGKATHIPYRDSKLTRLLQSSLSGHGQISVSTI</sequence>
<dbReference type="SUPFAM" id="SSF52540">
    <property type="entry name" value="P-loop containing nucleoside triphosphate hydrolases"/>
    <property type="match status" value="1"/>
</dbReference>
<keyword evidence="6 8" id="KW-0505">Motor protein</keyword>
<keyword evidence="14" id="KW-1185">Reference proteome</keyword>
<dbReference type="Proteomes" id="UP000634136">
    <property type="component" value="Unassembled WGS sequence"/>
</dbReference>
<keyword evidence="5" id="KW-0804">Transcription</keyword>
<evidence type="ECO:0000256" key="4">
    <source>
        <dbReference type="ARBA" id="ARBA00023125"/>
    </source>
</evidence>
<dbReference type="InterPro" id="IPR027640">
    <property type="entry name" value="Kinesin-like_fam"/>
</dbReference>
<keyword evidence="7" id="KW-0539">Nucleus</keyword>
<organism evidence="13 14">
    <name type="scientific">Senna tora</name>
    <dbReference type="NCBI Taxonomy" id="362788"/>
    <lineage>
        <taxon>Eukaryota</taxon>
        <taxon>Viridiplantae</taxon>
        <taxon>Streptophyta</taxon>
        <taxon>Embryophyta</taxon>
        <taxon>Tracheophyta</taxon>
        <taxon>Spermatophyta</taxon>
        <taxon>Magnoliopsida</taxon>
        <taxon>eudicotyledons</taxon>
        <taxon>Gunneridae</taxon>
        <taxon>Pentapetalae</taxon>
        <taxon>rosids</taxon>
        <taxon>fabids</taxon>
        <taxon>Fabales</taxon>
        <taxon>Fabaceae</taxon>
        <taxon>Caesalpinioideae</taxon>
        <taxon>Cassia clade</taxon>
        <taxon>Senna</taxon>
    </lineage>
</organism>
<keyword evidence="4" id="KW-0238">DNA-binding</keyword>
<keyword evidence="10" id="KW-0472">Membrane</keyword>
<evidence type="ECO:0000259" key="11">
    <source>
        <dbReference type="PROSITE" id="PS50067"/>
    </source>
</evidence>
<feature type="binding site" evidence="8">
    <location>
        <begin position="235"/>
        <end position="242"/>
    </location>
    <ligand>
        <name>ATP</name>
        <dbReference type="ChEBI" id="CHEBI:30616"/>
    </ligand>
</feature>
<dbReference type="GO" id="GO:0003777">
    <property type="term" value="F:microtubule motor activity"/>
    <property type="evidence" value="ECO:0007669"/>
    <property type="project" value="InterPro"/>
</dbReference>
<feature type="transmembrane region" description="Helical" evidence="10">
    <location>
        <begin position="44"/>
        <end position="64"/>
    </location>
</feature>
<comment type="similarity">
    <text evidence="8 9">Belongs to the TRAFAC class myosin-kinesin ATPase superfamily. Kinesin family.</text>
</comment>
<dbReference type="PROSITE" id="PS00411">
    <property type="entry name" value="KINESIN_MOTOR_1"/>
    <property type="match status" value="1"/>
</dbReference>
<keyword evidence="10" id="KW-0812">Transmembrane</keyword>
<dbReference type="PANTHER" id="PTHR47968">
    <property type="entry name" value="CENTROMERE PROTEIN E"/>
    <property type="match status" value="1"/>
</dbReference>
<dbReference type="InterPro" id="IPR001752">
    <property type="entry name" value="Kinesin_motor_dom"/>
</dbReference>
<dbReference type="AlphaFoldDB" id="A0A834X3G9"/>
<evidence type="ECO:0000256" key="10">
    <source>
        <dbReference type="SAM" id="Phobius"/>
    </source>
</evidence>
<dbReference type="InterPro" id="IPR019821">
    <property type="entry name" value="Kinesin_motor_CS"/>
</dbReference>
<dbReference type="PANTHER" id="PTHR47968:SF33">
    <property type="entry name" value="KINESIN-LIKE PROTEIN KIN-7C, MITOCHONDRIAL ISOFORM X1"/>
    <property type="match status" value="1"/>
</dbReference>
<gene>
    <name evidence="13" type="ORF">G2W53_006055</name>
</gene>
<dbReference type="InterPro" id="IPR003035">
    <property type="entry name" value="RWP-RK_dom"/>
</dbReference>
<keyword evidence="3" id="KW-0805">Transcription regulation</keyword>
<proteinExistence type="inferred from homology"/>
<evidence type="ECO:0000256" key="6">
    <source>
        <dbReference type="ARBA" id="ARBA00023175"/>
    </source>
</evidence>
<dbReference type="SMART" id="SM00129">
    <property type="entry name" value="KISc"/>
    <property type="match status" value="1"/>
</dbReference>
<dbReference type="GO" id="GO:0005874">
    <property type="term" value="C:microtubule"/>
    <property type="evidence" value="ECO:0007669"/>
    <property type="project" value="UniProtKB-KW"/>
</dbReference>
<name>A0A834X3G9_9FABA</name>
<dbReference type="PROSITE" id="PS51519">
    <property type="entry name" value="RWP_RK"/>
    <property type="match status" value="1"/>
</dbReference>
<evidence type="ECO:0000256" key="2">
    <source>
        <dbReference type="ARBA" id="ARBA00022840"/>
    </source>
</evidence>
<dbReference type="GO" id="GO:0005524">
    <property type="term" value="F:ATP binding"/>
    <property type="evidence" value="ECO:0007669"/>
    <property type="project" value="UniProtKB-UniRule"/>
</dbReference>
<evidence type="ECO:0000256" key="1">
    <source>
        <dbReference type="ARBA" id="ARBA00022741"/>
    </source>
</evidence>
<keyword evidence="2 8" id="KW-0067">ATP-binding</keyword>
<dbReference type="PROSITE" id="PS50067">
    <property type="entry name" value="KINESIN_MOTOR_2"/>
    <property type="match status" value="1"/>
</dbReference>
<comment type="caution">
    <text evidence="13">The sequence shown here is derived from an EMBL/GenBank/DDBJ whole genome shotgun (WGS) entry which is preliminary data.</text>
</comment>
<dbReference type="Gene3D" id="3.40.850.10">
    <property type="entry name" value="Kinesin motor domain"/>
    <property type="match status" value="2"/>
</dbReference>
<evidence type="ECO:0000256" key="5">
    <source>
        <dbReference type="ARBA" id="ARBA00023163"/>
    </source>
</evidence>
<keyword evidence="10" id="KW-1133">Transmembrane helix</keyword>
<protein>
    <recommendedName>
        <fullName evidence="9">Kinesin-like protein</fullName>
    </recommendedName>
</protein>
<evidence type="ECO:0000259" key="12">
    <source>
        <dbReference type="PROSITE" id="PS51519"/>
    </source>
</evidence>
<feature type="domain" description="Kinesin motor" evidence="11">
    <location>
        <begin position="229"/>
        <end position="434"/>
    </location>
</feature>
<dbReference type="Pfam" id="PF00225">
    <property type="entry name" value="Kinesin"/>
    <property type="match status" value="1"/>
</dbReference>
<dbReference type="GO" id="GO:0003677">
    <property type="term" value="F:DNA binding"/>
    <property type="evidence" value="ECO:0007669"/>
    <property type="project" value="UniProtKB-KW"/>
</dbReference>
<evidence type="ECO:0000256" key="9">
    <source>
        <dbReference type="RuleBase" id="RU000394"/>
    </source>
</evidence>
<evidence type="ECO:0000313" key="14">
    <source>
        <dbReference type="Proteomes" id="UP000634136"/>
    </source>
</evidence>
<dbReference type="InterPro" id="IPR036961">
    <property type="entry name" value="Kinesin_motor_dom_sf"/>
</dbReference>
<reference evidence="13" key="1">
    <citation type="submission" date="2020-09" db="EMBL/GenBank/DDBJ databases">
        <title>Genome-Enabled Discovery of Anthraquinone Biosynthesis in Senna tora.</title>
        <authorList>
            <person name="Kang S.-H."/>
            <person name="Pandey R.P."/>
            <person name="Lee C.-M."/>
            <person name="Sim J.-S."/>
            <person name="Jeong J.-T."/>
            <person name="Choi B.-S."/>
            <person name="Jung M."/>
            <person name="Ginzburg D."/>
            <person name="Zhao K."/>
            <person name="Won S.Y."/>
            <person name="Oh T.-J."/>
            <person name="Yu Y."/>
            <person name="Kim N.-H."/>
            <person name="Lee O.R."/>
            <person name="Lee T.-H."/>
            <person name="Bashyal P."/>
            <person name="Kim T.-S."/>
            <person name="Lee W.-H."/>
            <person name="Kawkins C."/>
            <person name="Kim C.-K."/>
            <person name="Kim J.S."/>
            <person name="Ahn B.O."/>
            <person name="Rhee S.Y."/>
            <person name="Sohng J.K."/>
        </authorList>
    </citation>
    <scope>NUCLEOTIDE SEQUENCE</scope>
    <source>
        <tissue evidence="13">Leaf</tissue>
    </source>
</reference>
<dbReference type="GO" id="GO:0008017">
    <property type="term" value="F:microtubule binding"/>
    <property type="evidence" value="ECO:0007669"/>
    <property type="project" value="InterPro"/>
</dbReference>
<keyword evidence="1 8" id="KW-0547">Nucleotide-binding</keyword>
<evidence type="ECO:0000256" key="7">
    <source>
        <dbReference type="ARBA" id="ARBA00023242"/>
    </source>
</evidence>
<dbReference type="EMBL" id="JAAIUW010000003">
    <property type="protein sequence ID" value="KAF7837573.1"/>
    <property type="molecule type" value="Genomic_DNA"/>
</dbReference>
<dbReference type="OrthoDB" id="3176171at2759"/>
<keyword evidence="9" id="KW-0493">Microtubule</keyword>
<evidence type="ECO:0000313" key="13">
    <source>
        <dbReference type="EMBL" id="KAF7837573.1"/>
    </source>
</evidence>
<feature type="domain" description="RWP-RK" evidence="12">
    <location>
        <begin position="98"/>
        <end position="185"/>
    </location>
</feature>
<accession>A0A834X3G9</accession>
<dbReference type="GO" id="GO:0007018">
    <property type="term" value="P:microtubule-based movement"/>
    <property type="evidence" value="ECO:0007669"/>
    <property type="project" value="InterPro"/>
</dbReference>